<keyword evidence="2 10" id="KW-0132">Cell division</keyword>
<comment type="caution">
    <text evidence="13">The sequence shown here is derived from an EMBL/GenBank/DDBJ whole genome shotgun (WGS) entry which is preliminary data.</text>
</comment>
<evidence type="ECO:0000259" key="12">
    <source>
        <dbReference type="Pfam" id="PF04101"/>
    </source>
</evidence>
<evidence type="ECO:0000313" key="14">
    <source>
        <dbReference type="Proteomes" id="UP000178570"/>
    </source>
</evidence>
<dbReference type="Pfam" id="PF03033">
    <property type="entry name" value="Glyco_transf_28"/>
    <property type="match status" value="1"/>
</dbReference>
<feature type="binding site" evidence="10">
    <location>
        <begin position="18"/>
        <end position="20"/>
    </location>
    <ligand>
        <name>UDP-N-acetyl-alpha-D-glucosamine</name>
        <dbReference type="ChEBI" id="CHEBI:57705"/>
    </ligand>
</feature>
<evidence type="ECO:0000256" key="2">
    <source>
        <dbReference type="ARBA" id="ARBA00022618"/>
    </source>
</evidence>
<dbReference type="HAMAP" id="MF_00033">
    <property type="entry name" value="MurG"/>
    <property type="match status" value="1"/>
</dbReference>
<dbReference type="CDD" id="cd03785">
    <property type="entry name" value="GT28_MurG"/>
    <property type="match status" value="1"/>
</dbReference>
<evidence type="ECO:0000256" key="1">
    <source>
        <dbReference type="ARBA" id="ARBA00022475"/>
    </source>
</evidence>
<keyword evidence="7 10" id="KW-0472">Membrane</keyword>
<feature type="binding site" evidence="10">
    <location>
        <position position="181"/>
    </location>
    <ligand>
        <name>UDP-N-acetyl-alpha-D-glucosamine</name>
        <dbReference type="ChEBI" id="CHEBI:57705"/>
    </ligand>
</feature>
<feature type="domain" description="Glycosyltransferase family 28 N-terminal" evidence="11">
    <location>
        <begin position="11"/>
        <end position="158"/>
    </location>
</feature>
<comment type="caution">
    <text evidence="10">Lacks conserved residue(s) required for the propagation of feature annotation.</text>
</comment>
<dbReference type="GO" id="GO:0008360">
    <property type="term" value="P:regulation of cell shape"/>
    <property type="evidence" value="ECO:0007669"/>
    <property type="project" value="UniProtKB-KW"/>
</dbReference>
<feature type="domain" description="Glycosyl transferase family 28 C-terminal" evidence="12">
    <location>
        <begin position="205"/>
        <end position="377"/>
    </location>
</feature>
<dbReference type="GO" id="GO:0005886">
    <property type="term" value="C:plasma membrane"/>
    <property type="evidence" value="ECO:0007669"/>
    <property type="project" value="UniProtKB-SubCell"/>
</dbReference>
<keyword evidence="4 10" id="KW-0808">Transferase</keyword>
<keyword evidence="9 10" id="KW-0961">Cell wall biogenesis/degradation</keyword>
<feature type="binding site" evidence="10">
    <location>
        <position position="319"/>
    </location>
    <ligand>
        <name>UDP-N-acetyl-alpha-D-glucosamine</name>
        <dbReference type="ChEBI" id="CHEBI:57705"/>
    </ligand>
</feature>
<dbReference type="EC" id="2.4.1.227" evidence="10"/>
<evidence type="ECO:0000313" key="13">
    <source>
        <dbReference type="EMBL" id="OGY40319.1"/>
    </source>
</evidence>
<reference evidence="13 14" key="1">
    <citation type="journal article" date="2016" name="Nat. Commun.">
        <title>Thousands of microbial genomes shed light on interconnected biogeochemical processes in an aquifer system.</title>
        <authorList>
            <person name="Anantharaman K."/>
            <person name="Brown C.T."/>
            <person name="Hug L.A."/>
            <person name="Sharon I."/>
            <person name="Castelle C.J."/>
            <person name="Probst A.J."/>
            <person name="Thomas B.C."/>
            <person name="Singh A."/>
            <person name="Wilkins M.J."/>
            <person name="Karaoz U."/>
            <person name="Brodie E.L."/>
            <person name="Williams K.H."/>
            <person name="Hubbard S.S."/>
            <person name="Banfield J.F."/>
        </authorList>
    </citation>
    <scope>NUCLEOTIDE SEQUENCE [LARGE SCALE GENOMIC DNA]</scope>
</reference>
<dbReference type="GO" id="GO:0071555">
    <property type="term" value="P:cell wall organization"/>
    <property type="evidence" value="ECO:0007669"/>
    <property type="project" value="UniProtKB-KW"/>
</dbReference>
<dbReference type="Pfam" id="PF04101">
    <property type="entry name" value="Glyco_tran_28_C"/>
    <property type="match status" value="1"/>
</dbReference>
<dbReference type="InterPro" id="IPR007235">
    <property type="entry name" value="Glyco_trans_28_C"/>
</dbReference>
<dbReference type="AlphaFoldDB" id="A0A1G1XJW6"/>
<accession>A0A1G1XJW6</accession>
<keyword evidence="3 10" id="KW-0328">Glycosyltransferase</keyword>
<dbReference type="GO" id="GO:0050511">
    <property type="term" value="F:undecaprenyldiphospho-muramoylpentapeptide beta-N-acetylglucosaminyltransferase activity"/>
    <property type="evidence" value="ECO:0007669"/>
    <property type="project" value="UniProtKB-UniRule"/>
</dbReference>
<keyword evidence="5 10" id="KW-0133">Cell shape</keyword>
<comment type="function">
    <text evidence="10">Cell wall formation. Catalyzes the transfer of a GlcNAc subunit on undecaprenyl-pyrophosphoryl-MurNAc-pentapeptide (lipid intermediate I) to form undecaprenyl-pyrophosphoryl-MurNAc-(pentapeptide)GlcNAc (lipid intermediate II).</text>
</comment>
<dbReference type="Proteomes" id="UP000178570">
    <property type="component" value="Unassembled WGS sequence"/>
</dbReference>
<proteinExistence type="inferred from homology"/>
<evidence type="ECO:0000256" key="9">
    <source>
        <dbReference type="ARBA" id="ARBA00023316"/>
    </source>
</evidence>
<dbReference type="InterPro" id="IPR004276">
    <property type="entry name" value="GlycoTrans_28_N"/>
</dbReference>
<evidence type="ECO:0000256" key="8">
    <source>
        <dbReference type="ARBA" id="ARBA00023306"/>
    </source>
</evidence>
<gene>
    <name evidence="10" type="primary">murG</name>
    <name evidence="13" type="ORF">A2570_03515</name>
</gene>
<keyword evidence="6 10" id="KW-0573">Peptidoglycan synthesis</keyword>
<evidence type="ECO:0000256" key="10">
    <source>
        <dbReference type="HAMAP-Rule" id="MF_00033"/>
    </source>
</evidence>
<keyword evidence="1 10" id="KW-1003">Cell membrane</keyword>
<feature type="binding site" evidence="10">
    <location>
        <position position="212"/>
    </location>
    <ligand>
        <name>UDP-N-acetyl-alpha-D-glucosamine</name>
        <dbReference type="ChEBI" id="CHEBI:57705"/>
    </ligand>
</feature>
<dbReference type="Gene3D" id="3.40.50.2000">
    <property type="entry name" value="Glycogen Phosphorylase B"/>
    <property type="match status" value="2"/>
</dbReference>
<evidence type="ECO:0000256" key="3">
    <source>
        <dbReference type="ARBA" id="ARBA00022676"/>
    </source>
</evidence>
<dbReference type="InterPro" id="IPR006009">
    <property type="entry name" value="GlcNAc_MurG"/>
</dbReference>
<comment type="catalytic activity">
    <reaction evidence="10">
        <text>di-trans,octa-cis-undecaprenyl diphospho-N-acetyl-alpha-D-muramoyl-L-alanyl-D-glutamyl-meso-2,6-diaminopimeloyl-D-alanyl-D-alanine + UDP-N-acetyl-alpha-D-glucosamine = di-trans,octa-cis-undecaprenyl diphospho-[N-acetyl-alpha-D-glucosaminyl-(1-&gt;4)]-N-acetyl-alpha-D-muramoyl-L-alanyl-D-glutamyl-meso-2,6-diaminopimeloyl-D-alanyl-D-alanine + UDP + H(+)</text>
        <dbReference type="Rhea" id="RHEA:31227"/>
        <dbReference type="ChEBI" id="CHEBI:15378"/>
        <dbReference type="ChEBI" id="CHEBI:57705"/>
        <dbReference type="ChEBI" id="CHEBI:58223"/>
        <dbReference type="ChEBI" id="CHEBI:61387"/>
        <dbReference type="ChEBI" id="CHEBI:61388"/>
        <dbReference type="EC" id="2.4.1.227"/>
    </reaction>
</comment>
<name>A0A1G1XJW6_9BACT</name>
<evidence type="ECO:0000256" key="7">
    <source>
        <dbReference type="ARBA" id="ARBA00023136"/>
    </source>
</evidence>
<protein>
    <recommendedName>
        <fullName evidence="10">UDP-N-acetylglucosamine--N-acetylmuramyl-(pentapeptide) pyrophosphoryl-undecaprenol N-acetylglucosamine transferase</fullName>
        <ecNumber evidence="10">2.4.1.227</ecNumber>
    </recommendedName>
    <alternativeName>
        <fullName evidence="10">Undecaprenyl-PP-MurNAc-pentapeptide-UDPGlcNAc GlcNAc transferase</fullName>
    </alternativeName>
</protein>
<dbReference type="GO" id="GO:0005975">
    <property type="term" value="P:carbohydrate metabolic process"/>
    <property type="evidence" value="ECO:0007669"/>
    <property type="project" value="InterPro"/>
</dbReference>
<dbReference type="PANTHER" id="PTHR21015">
    <property type="entry name" value="UDP-N-ACETYLGLUCOSAMINE--N-ACETYLMURAMYL-(PENTAPEPTIDE) PYROPHOSPHORYL-UNDECAPRENOL N-ACETYLGLUCOSAMINE TRANSFERASE 1"/>
    <property type="match status" value="1"/>
</dbReference>
<keyword evidence="8 10" id="KW-0131">Cell cycle</keyword>
<dbReference type="UniPathway" id="UPA00219"/>
<comment type="pathway">
    <text evidence="10">Cell wall biogenesis; peptidoglycan biosynthesis.</text>
</comment>
<dbReference type="GO" id="GO:0051991">
    <property type="term" value="F:UDP-N-acetyl-D-glucosamine:N-acetylmuramoyl-L-alanyl-D-glutamyl-meso-2,6-diaminopimelyl-D-alanyl-D-alanine-diphosphoundecaprenol 4-beta-N-acetylglucosaminlytransferase activity"/>
    <property type="evidence" value="ECO:0007669"/>
    <property type="project" value="RHEA"/>
</dbReference>
<evidence type="ECO:0000256" key="4">
    <source>
        <dbReference type="ARBA" id="ARBA00022679"/>
    </source>
</evidence>
<dbReference type="GO" id="GO:0009252">
    <property type="term" value="P:peptidoglycan biosynthetic process"/>
    <property type="evidence" value="ECO:0007669"/>
    <property type="project" value="UniProtKB-UniRule"/>
</dbReference>
<dbReference type="GO" id="GO:0051301">
    <property type="term" value="P:cell division"/>
    <property type="evidence" value="ECO:0007669"/>
    <property type="project" value="UniProtKB-KW"/>
</dbReference>
<evidence type="ECO:0000256" key="6">
    <source>
        <dbReference type="ARBA" id="ARBA00022984"/>
    </source>
</evidence>
<comment type="similarity">
    <text evidence="10">Belongs to the glycosyltransferase 28 family. MurG subfamily.</text>
</comment>
<sequence length="392" mass="43382">MSLFGNKKIRIVLTGGGTGGHIFPLLAVAEEMIQKSDGKNLELELTYVGPTTGPFSFDERAFEEKGIRVISISSESPSNNDNPITKLMSLVRVAIGLIQSLWHLWLIMPDTVFSKGGYGAAPVLFVSAAYRIPLLVHESDATPGRLNELAKNMASKIAISFEKTIEFFPFEKTAFTGNPVRKTFFKEKDKDVALKFFNLESSKKTIFVYGGSQGAKKINDLVLAILPRAITELQIIHQCGTKNYPEISRESEFLLRGHAKEERAKYRLFGFMNEEEISQAYAACDLIISRAGSGSIFEIAATGKPSILIPLPTAARDHQRDNAYAFSKNGAAIIYEENNLKPHFFYDGLNGLLNNQDKLLQMSQMAKEFAKPKAAETIAKQLLVLSGMKTDN</sequence>
<evidence type="ECO:0000256" key="5">
    <source>
        <dbReference type="ARBA" id="ARBA00022960"/>
    </source>
</evidence>
<evidence type="ECO:0000259" key="11">
    <source>
        <dbReference type="Pfam" id="PF03033"/>
    </source>
</evidence>
<organism evidence="13 14">
    <name type="scientific">Candidatus Brennerbacteria bacterium RIFOXYD1_FULL_41_16</name>
    <dbReference type="NCBI Taxonomy" id="1797529"/>
    <lineage>
        <taxon>Bacteria</taxon>
        <taxon>Candidatus Brenneribacteriota</taxon>
    </lineage>
</organism>
<dbReference type="EMBL" id="MHHY01000009">
    <property type="protein sequence ID" value="OGY40319.1"/>
    <property type="molecule type" value="Genomic_DNA"/>
</dbReference>
<dbReference type="PANTHER" id="PTHR21015:SF22">
    <property type="entry name" value="GLYCOSYLTRANSFERASE"/>
    <property type="match status" value="1"/>
</dbReference>
<dbReference type="STRING" id="1797529.A2570_03515"/>
<comment type="subcellular location">
    <subcellularLocation>
        <location evidence="10">Cell membrane</location>
        <topology evidence="10">Peripheral membrane protein</topology>
        <orientation evidence="10">Cytoplasmic side</orientation>
    </subcellularLocation>
</comment>
<dbReference type="SUPFAM" id="SSF53756">
    <property type="entry name" value="UDP-Glycosyltransferase/glycogen phosphorylase"/>
    <property type="match status" value="1"/>
</dbReference>